<reference evidence="2 3" key="1">
    <citation type="submission" date="2022-04" db="EMBL/GenBank/DDBJ databases">
        <title>Proposal of a three novel species of Scandinavium, Scandinavium hiltneri, Scandinavium manionii, Scandinavium tedordense.</title>
        <authorList>
            <person name="Maddock D.W."/>
            <person name="Brady C.L."/>
            <person name="Denman S."/>
            <person name="Arnold D."/>
        </authorList>
    </citation>
    <scope>NUCLEOTIDE SEQUENCE [LARGE SCALE GENOMIC DNA]</scope>
    <source>
        <strain evidence="2 3">H11S7</strain>
    </source>
</reference>
<dbReference type="SUPFAM" id="SSF53067">
    <property type="entry name" value="Actin-like ATPase domain"/>
    <property type="match status" value="2"/>
</dbReference>
<evidence type="ECO:0000256" key="1">
    <source>
        <dbReference type="ARBA" id="ARBA00006479"/>
    </source>
</evidence>
<evidence type="ECO:0000313" key="3">
    <source>
        <dbReference type="Proteomes" id="UP001205357"/>
    </source>
</evidence>
<dbReference type="InterPro" id="IPR036390">
    <property type="entry name" value="WH_DNA-bd_sf"/>
</dbReference>
<dbReference type="Pfam" id="PF00480">
    <property type="entry name" value="ROK"/>
    <property type="match status" value="1"/>
</dbReference>
<comment type="caution">
    <text evidence="2">The sequence shown here is derived from an EMBL/GenBank/DDBJ whole genome shotgun (WGS) entry which is preliminary data.</text>
</comment>
<keyword evidence="3" id="KW-1185">Reference proteome</keyword>
<dbReference type="CDD" id="cd24072">
    <property type="entry name" value="ASKHA_ATPase_ROK_YphH-like"/>
    <property type="match status" value="1"/>
</dbReference>
<evidence type="ECO:0000313" key="2">
    <source>
        <dbReference type="EMBL" id="MCS2162467.1"/>
    </source>
</evidence>
<dbReference type="SUPFAM" id="SSF46785">
    <property type="entry name" value="Winged helix' DNA-binding domain"/>
    <property type="match status" value="1"/>
</dbReference>
<dbReference type="RefSeq" id="WP_258989021.1">
    <property type="nucleotide sequence ID" value="NZ_JALIGE010000075.1"/>
</dbReference>
<dbReference type="Gene3D" id="1.10.10.10">
    <property type="entry name" value="Winged helix-like DNA-binding domain superfamily/Winged helix DNA-binding domain"/>
    <property type="match status" value="1"/>
</dbReference>
<organism evidence="2 3">
    <name type="scientific">Scandinavium hiltneri</name>
    <dbReference type="NCBI Taxonomy" id="2926519"/>
    <lineage>
        <taxon>Bacteria</taxon>
        <taxon>Pseudomonadati</taxon>
        <taxon>Pseudomonadota</taxon>
        <taxon>Gammaproteobacteria</taxon>
        <taxon>Enterobacterales</taxon>
        <taxon>Enterobacteriaceae</taxon>
        <taxon>Scandinavium</taxon>
    </lineage>
</organism>
<proteinExistence type="inferred from homology"/>
<dbReference type="PANTHER" id="PTHR18964:SF149">
    <property type="entry name" value="BIFUNCTIONAL UDP-N-ACETYLGLUCOSAMINE 2-EPIMERASE_N-ACETYLMANNOSAMINE KINASE"/>
    <property type="match status" value="1"/>
</dbReference>
<dbReference type="Proteomes" id="UP001205357">
    <property type="component" value="Unassembled WGS sequence"/>
</dbReference>
<protein>
    <submittedName>
        <fullName evidence="2">ROK family protein</fullName>
    </submittedName>
</protein>
<dbReference type="InterPro" id="IPR043129">
    <property type="entry name" value="ATPase_NBD"/>
</dbReference>
<dbReference type="EMBL" id="JALIGE010000075">
    <property type="protein sequence ID" value="MCS2162467.1"/>
    <property type="molecule type" value="Genomic_DNA"/>
</dbReference>
<dbReference type="Gene3D" id="3.30.420.40">
    <property type="match status" value="2"/>
</dbReference>
<sequence>MKACINNQQIRHYNKCVLLELLYRVKRANKSTLARLAQISIPAVSNILEELEREKRVLNVEDEKQTRGHSSGTWLISPEGDWTLCLNVTPTSIESQLANTCLSPKGEFERFAISAPDPQALLAEIEKCWHRHRKLWPDRTINLALAIHGQVDPVTGVSQTMPQAPWKSPVEVKYLLEEKLGIRVMVDNDCVMLALAEKWQNTERDRDFCVINVDYGIGSSFVINDQVYRGSLYGSGQIGHTIIAPDGVVCDCGRYGCLETVASLSALKKQARVWLKTQPPTTGLNPETVTTAQLIDAWERGEPWVRNWVDNSANAIGLSLYNLLNILNINQILFYGRSCAFGTTWLNTIMRQIGFNPFDHGDTSRARSTQIGFGTLTQVEQVLGIGYLYIEAQLALMRQVK</sequence>
<name>A0ABT2E3V7_9ENTR</name>
<dbReference type="InterPro" id="IPR000600">
    <property type="entry name" value="ROK"/>
</dbReference>
<dbReference type="PANTHER" id="PTHR18964">
    <property type="entry name" value="ROK (REPRESSOR, ORF, KINASE) FAMILY"/>
    <property type="match status" value="1"/>
</dbReference>
<comment type="similarity">
    <text evidence="1">Belongs to the ROK (NagC/XylR) family.</text>
</comment>
<dbReference type="InterPro" id="IPR036388">
    <property type="entry name" value="WH-like_DNA-bd_sf"/>
</dbReference>
<gene>
    <name evidence="2" type="ORF">MUU47_15320</name>
</gene>
<accession>A0ABT2E3V7</accession>